<dbReference type="EMBL" id="CADCVT010000367">
    <property type="protein sequence ID" value="CAA9526962.1"/>
    <property type="molecule type" value="Genomic_DNA"/>
</dbReference>
<feature type="non-terminal residue" evidence="2">
    <location>
        <position position="1"/>
    </location>
</feature>
<evidence type="ECO:0000256" key="1">
    <source>
        <dbReference type="SAM" id="MobiDB-lite"/>
    </source>
</evidence>
<reference evidence="2" key="1">
    <citation type="submission" date="2020-02" db="EMBL/GenBank/DDBJ databases">
        <authorList>
            <person name="Meier V. D."/>
        </authorList>
    </citation>
    <scope>NUCLEOTIDE SEQUENCE</scope>
    <source>
        <strain evidence="2">AVDCRST_MAG85</strain>
    </source>
</reference>
<proteinExistence type="predicted"/>
<evidence type="ECO:0000313" key="2">
    <source>
        <dbReference type="EMBL" id="CAA9526962.1"/>
    </source>
</evidence>
<feature type="compositionally biased region" description="Basic residues" evidence="1">
    <location>
        <begin position="194"/>
        <end position="210"/>
    </location>
</feature>
<feature type="compositionally biased region" description="Low complexity" evidence="1">
    <location>
        <begin position="326"/>
        <end position="336"/>
    </location>
</feature>
<dbReference type="GO" id="GO:0032259">
    <property type="term" value="P:methylation"/>
    <property type="evidence" value="ECO:0007669"/>
    <property type="project" value="UniProtKB-KW"/>
</dbReference>
<protein>
    <submittedName>
        <fullName evidence="2">HEN1 C-terminal domain double-stranded RNA 3'-methylase</fullName>
    </submittedName>
</protein>
<keyword evidence="2" id="KW-0808">Transferase</keyword>
<dbReference type="AlphaFoldDB" id="A0A6J4TLE0"/>
<feature type="compositionally biased region" description="Basic and acidic residues" evidence="1">
    <location>
        <begin position="358"/>
        <end position="373"/>
    </location>
</feature>
<organism evidence="2">
    <name type="scientific">uncultured Solirubrobacteraceae bacterium</name>
    <dbReference type="NCBI Taxonomy" id="1162706"/>
    <lineage>
        <taxon>Bacteria</taxon>
        <taxon>Bacillati</taxon>
        <taxon>Actinomycetota</taxon>
        <taxon>Thermoleophilia</taxon>
        <taxon>Solirubrobacterales</taxon>
        <taxon>Solirubrobacteraceae</taxon>
        <taxon>environmental samples</taxon>
    </lineage>
</organism>
<keyword evidence="2" id="KW-0489">Methyltransferase</keyword>
<feature type="region of interest" description="Disordered" evidence="1">
    <location>
        <begin position="392"/>
        <end position="419"/>
    </location>
</feature>
<feature type="non-terminal residue" evidence="2">
    <location>
        <position position="419"/>
    </location>
</feature>
<feature type="compositionally biased region" description="Basic residues" evidence="1">
    <location>
        <begin position="28"/>
        <end position="42"/>
    </location>
</feature>
<sequence>DGPLHGGAPARHRRPEPDQRARLAPVRLRQRPAVRRLVLHVRRAGEGVRVGAGREERRPCRAGGQRPAPGSRPGCRPQQRRRRVGRAPLRPTGVGRRRHGAPGRRAVPRVGHGEVRDRAAQGTRPPAVPPGAPVRAPASPRQRQALLDRPRRAGQAAASRRRLAVGTSGEGTDRQPVLALPEAAGDGGAGPPRGRGHRRAGGSRRPRADRRARGTGAPGRRADRDGGLSPQECRLRTRPRRRMRCRLAGEGPARGSVFHRSRGDGRLGRRAGGGGSTAAPRPHAAAPARTAVAVPGLAHVSRRPPPRLGRADLRRGHRAPGPPSPRGVRPGGVRPRQGTNRRDDDSQPRVQRPLRVPRARDAAPPRPSLRMDTRGVCGVGGSRRRALRLLGALPPRRSRGPRGRAADADGRLHLGGAVM</sequence>
<feature type="compositionally biased region" description="Low complexity" evidence="1">
    <location>
        <begin position="277"/>
        <end position="295"/>
    </location>
</feature>
<accession>A0A6J4TLE0</accession>
<feature type="region of interest" description="Disordered" evidence="1">
    <location>
        <begin position="1"/>
        <end position="379"/>
    </location>
</feature>
<dbReference type="GO" id="GO:0008168">
    <property type="term" value="F:methyltransferase activity"/>
    <property type="evidence" value="ECO:0007669"/>
    <property type="project" value="UniProtKB-KW"/>
</dbReference>
<feature type="compositionally biased region" description="Basic residues" evidence="1">
    <location>
        <begin position="236"/>
        <end position="245"/>
    </location>
</feature>
<gene>
    <name evidence="2" type="ORF">AVDCRST_MAG85-3318</name>
</gene>
<name>A0A6J4TLE0_9ACTN</name>